<proteinExistence type="predicted"/>
<evidence type="ECO:0000313" key="1">
    <source>
        <dbReference type="EMBL" id="KAJ8895490.1"/>
    </source>
</evidence>
<reference evidence="1 2" key="1">
    <citation type="submission" date="2023-02" db="EMBL/GenBank/DDBJ databases">
        <title>LHISI_Scaffold_Assembly.</title>
        <authorList>
            <person name="Stuart O.P."/>
            <person name="Cleave R."/>
            <person name="Magrath M.J.L."/>
            <person name="Mikheyev A.S."/>
        </authorList>
    </citation>
    <scope>NUCLEOTIDE SEQUENCE [LARGE SCALE GENOMIC DNA]</scope>
    <source>
        <strain evidence="1">Daus_M_001</strain>
        <tissue evidence="1">Leg muscle</tissue>
    </source>
</reference>
<protein>
    <submittedName>
        <fullName evidence="1">Uncharacterized protein</fullName>
    </submittedName>
</protein>
<name>A0ABQ9IFN8_9NEOP</name>
<dbReference type="Proteomes" id="UP001159363">
    <property type="component" value="Chromosome 1"/>
</dbReference>
<keyword evidence="2" id="KW-1185">Reference proteome</keyword>
<dbReference type="EMBL" id="JARBHB010000001">
    <property type="protein sequence ID" value="KAJ8895490.1"/>
    <property type="molecule type" value="Genomic_DNA"/>
</dbReference>
<organism evidence="1 2">
    <name type="scientific">Dryococelus australis</name>
    <dbReference type="NCBI Taxonomy" id="614101"/>
    <lineage>
        <taxon>Eukaryota</taxon>
        <taxon>Metazoa</taxon>
        <taxon>Ecdysozoa</taxon>
        <taxon>Arthropoda</taxon>
        <taxon>Hexapoda</taxon>
        <taxon>Insecta</taxon>
        <taxon>Pterygota</taxon>
        <taxon>Neoptera</taxon>
        <taxon>Polyneoptera</taxon>
        <taxon>Phasmatodea</taxon>
        <taxon>Verophasmatodea</taxon>
        <taxon>Anareolatae</taxon>
        <taxon>Phasmatidae</taxon>
        <taxon>Eurycanthinae</taxon>
        <taxon>Dryococelus</taxon>
    </lineage>
</organism>
<sequence length="291" mass="33262">MRVIEVSMEQRRNERAGKQEIPDGIVWHDSHMRKSGVTRPGIEPGSQRWEASMLTAQPPWPLIRFMLVQKRTTAVGMSKFFGPPLEHLVWSASWRDTPRAGLYSRHHALVLDPADEIPALTTITPVSLGCTVVTGSCCVHRECTALSKHQLTLQHFTTQLVPTQVSCAVIGNRPRPPHYLERCARGLLFPPFWESRKCRQRRDLLASQTSSHLLEFPIRLATTQECSGDTAWRLSPPRRITRVGEDSRWWPKTYIYCRNRAAGVFDGSRLAECARAKLSKDDDWRLRDDDE</sequence>
<evidence type="ECO:0000313" key="2">
    <source>
        <dbReference type="Proteomes" id="UP001159363"/>
    </source>
</evidence>
<gene>
    <name evidence="1" type="ORF">PR048_000823</name>
</gene>
<comment type="caution">
    <text evidence="1">The sequence shown here is derived from an EMBL/GenBank/DDBJ whole genome shotgun (WGS) entry which is preliminary data.</text>
</comment>
<accession>A0ABQ9IFN8</accession>